<keyword evidence="2" id="KW-0540">Nuclease</keyword>
<keyword evidence="4" id="KW-0378">Hydrolase</keyword>
<dbReference type="PANTHER" id="PTHR12302:SF3">
    <property type="entry name" value="SERINE_THREONINE-PROTEIN KINASE 31"/>
    <property type="match status" value="1"/>
</dbReference>
<sequence>MPDKKKDDEEPRKTWNEIRATFHAYVGSEEELSNWADSVVQSIWRPLAVGIVIGIPAVWAVSRFVVGKRYKTAAHIPPEVFEKATKIRGKVVAVGDSDNFRLYHTPGLGWGWIRNIPKTRKELQNQTISIRIAGVDAPEGAHFGMPAQPFSAEAKQFLTKLVLNKRVQVQLLSRDQYTRVVAMAYVRKPPFFLKKNVSAEMLKAGLASIYVAKGAQYAGMLDQLKKYESRAKFFKRGIWSLKKYVSPGDHKAKHLGGGK</sequence>
<name>A0A0C9N5K3_9FUNG</name>
<keyword evidence="9" id="KW-1185">Reference proteome</keyword>
<keyword evidence="5" id="KW-0106">Calcium</keyword>
<keyword evidence="3" id="KW-0255">Endonuclease</keyword>
<evidence type="ECO:0000256" key="6">
    <source>
        <dbReference type="SAM" id="Phobius"/>
    </source>
</evidence>
<evidence type="ECO:0000256" key="2">
    <source>
        <dbReference type="ARBA" id="ARBA00022722"/>
    </source>
</evidence>
<dbReference type="InterPro" id="IPR035437">
    <property type="entry name" value="SNase_OB-fold_sf"/>
</dbReference>
<accession>A0A0C9N5K3</accession>
<dbReference type="InterPro" id="IPR016071">
    <property type="entry name" value="Staphylococal_nuclease_OB-fold"/>
</dbReference>
<feature type="domain" description="TNase-like" evidence="7">
    <location>
        <begin position="85"/>
        <end position="241"/>
    </location>
</feature>
<evidence type="ECO:0000256" key="3">
    <source>
        <dbReference type="ARBA" id="ARBA00022759"/>
    </source>
</evidence>
<dbReference type="PROSITE" id="PS50830">
    <property type="entry name" value="TNASE_3"/>
    <property type="match status" value="1"/>
</dbReference>
<evidence type="ECO:0000313" key="8">
    <source>
        <dbReference type="EMBL" id="GAN09848.1"/>
    </source>
</evidence>
<evidence type="ECO:0000256" key="1">
    <source>
        <dbReference type="ARBA" id="ARBA00005435"/>
    </source>
</evidence>
<keyword evidence="6" id="KW-1133">Transmembrane helix</keyword>
<dbReference type="PANTHER" id="PTHR12302">
    <property type="entry name" value="EBNA2 BINDING PROTEIN P100"/>
    <property type="match status" value="1"/>
</dbReference>
<keyword evidence="6" id="KW-0812">Transmembrane</keyword>
<protein>
    <submittedName>
        <fullName evidence="8">Nuclease domain containing protein</fullName>
    </submittedName>
</protein>
<dbReference type="Gene3D" id="2.40.50.90">
    <property type="match status" value="1"/>
</dbReference>
<feature type="transmembrane region" description="Helical" evidence="6">
    <location>
        <begin position="43"/>
        <end position="61"/>
    </location>
</feature>
<comment type="similarity">
    <text evidence="1">Belongs to the LCL3 family.</text>
</comment>
<dbReference type="GO" id="GO:0016787">
    <property type="term" value="F:hydrolase activity"/>
    <property type="evidence" value="ECO:0007669"/>
    <property type="project" value="UniProtKB-KW"/>
</dbReference>
<gene>
    <name evidence="8" type="ORF">MAM1_0297d09381</name>
</gene>
<keyword evidence="6" id="KW-0472">Membrane</keyword>
<dbReference type="SMART" id="SM00318">
    <property type="entry name" value="SNc"/>
    <property type="match status" value="1"/>
</dbReference>
<dbReference type="STRING" id="91626.A0A0C9N5K3"/>
<dbReference type="AlphaFoldDB" id="A0A0C9N5K3"/>
<dbReference type="EMBL" id="DF836586">
    <property type="protein sequence ID" value="GAN09848.1"/>
    <property type="molecule type" value="Genomic_DNA"/>
</dbReference>
<dbReference type="GO" id="GO:0005739">
    <property type="term" value="C:mitochondrion"/>
    <property type="evidence" value="ECO:0007669"/>
    <property type="project" value="TreeGrafter"/>
</dbReference>
<evidence type="ECO:0000313" key="9">
    <source>
        <dbReference type="Proteomes" id="UP000053815"/>
    </source>
</evidence>
<dbReference type="SUPFAM" id="SSF50199">
    <property type="entry name" value="Staphylococcal nuclease"/>
    <property type="match status" value="1"/>
</dbReference>
<dbReference type="OrthoDB" id="430293at2759"/>
<proteinExistence type="inferred from homology"/>
<dbReference type="Proteomes" id="UP000053815">
    <property type="component" value="Unassembled WGS sequence"/>
</dbReference>
<reference evidence="8" key="1">
    <citation type="submission" date="2014-09" db="EMBL/GenBank/DDBJ databases">
        <title>Draft genome sequence of an oleaginous Mucoromycotina fungus Mucor ambiguus NBRC6742.</title>
        <authorList>
            <person name="Takeda I."/>
            <person name="Yamane N."/>
            <person name="Morita T."/>
            <person name="Tamano K."/>
            <person name="Machida M."/>
            <person name="Baker S."/>
            <person name="Koike H."/>
        </authorList>
    </citation>
    <scope>NUCLEOTIDE SEQUENCE</scope>
    <source>
        <strain evidence="8">NBRC 6742</strain>
    </source>
</reference>
<organism evidence="8">
    <name type="scientific">Mucor ambiguus</name>
    <dbReference type="NCBI Taxonomy" id="91626"/>
    <lineage>
        <taxon>Eukaryota</taxon>
        <taxon>Fungi</taxon>
        <taxon>Fungi incertae sedis</taxon>
        <taxon>Mucoromycota</taxon>
        <taxon>Mucoromycotina</taxon>
        <taxon>Mucoromycetes</taxon>
        <taxon>Mucorales</taxon>
        <taxon>Mucorineae</taxon>
        <taxon>Mucoraceae</taxon>
        <taxon>Mucor</taxon>
    </lineage>
</organism>
<evidence type="ECO:0000259" key="7">
    <source>
        <dbReference type="PROSITE" id="PS50830"/>
    </source>
</evidence>
<evidence type="ECO:0000256" key="5">
    <source>
        <dbReference type="ARBA" id="ARBA00022837"/>
    </source>
</evidence>
<evidence type="ECO:0000256" key="4">
    <source>
        <dbReference type="ARBA" id="ARBA00022801"/>
    </source>
</evidence>
<dbReference type="GO" id="GO:0004519">
    <property type="term" value="F:endonuclease activity"/>
    <property type="evidence" value="ECO:0007669"/>
    <property type="project" value="UniProtKB-KW"/>
</dbReference>
<dbReference type="Pfam" id="PF00565">
    <property type="entry name" value="SNase"/>
    <property type="match status" value="1"/>
</dbReference>